<dbReference type="InterPro" id="IPR013149">
    <property type="entry name" value="ADH-like_C"/>
</dbReference>
<evidence type="ECO:0000259" key="9">
    <source>
        <dbReference type="Pfam" id="PF16884"/>
    </source>
</evidence>
<dbReference type="InterPro" id="IPR011032">
    <property type="entry name" value="GroES-like_sf"/>
</dbReference>
<evidence type="ECO:0000256" key="5">
    <source>
        <dbReference type="ARBA" id="ARBA00047878"/>
    </source>
</evidence>
<dbReference type="InterPro" id="IPR045010">
    <property type="entry name" value="MDR_fam"/>
</dbReference>
<feature type="domain" description="Alcohol dehydrogenase-like C-terminal" evidence="8">
    <location>
        <begin position="76"/>
        <end position="168"/>
    </location>
</feature>
<comment type="similarity">
    <text evidence="1">Belongs to the NADP-dependent oxidoreductase L4BD family.</text>
</comment>
<comment type="catalytic activity">
    <reaction evidence="7">
        <text>13,14-dihydro-15-oxo-prostaglandin E1 + NADP(+) = 15-oxoprostaglandin E1 + NADPH + H(+)</text>
        <dbReference type="Rhea" id="RHEA:50584"/>
        <dbReference type="ChEBI" id="CHEBI:15378"/>
        <dbReference type="ChEBI" id="CHEBI:57401"/>
        <dbReference type="ChEBI" id="CHEBI:57783"/>
        <dbReference type="ChEBI" id="CHEBI:58349"/>
        <dbReference type="ChEBI" id="CHEBI:133408"/>
    </reaction>
    <physiologicalReaction direction="right-to-left" evidence="7">
        <dbReference type="Rhea" id="RHEA:50586"/>
    </physiologicalReaction>
</comment>
<dbReference type="SUPFAM" id="SSF50129">
    <property type="entry name" value="GroES-like"/>
    <property type="match status" value="1"/>
</dbReference>
<sequence>MKSKRFVLASRPRCRMNEHTGTDYIQSWKLSEVLDSGGIGIVEESKTDQFATGDIVTSFNWPWQTKVVSGAAGACGSLAGQIGCLLGCGRVVGICGTKQKCALLVSELGFDSALNYKEEGLAEKLRESCPNGIDVYFDNVGGEISDTVISQMNKNSHIVLCGQISQYNKDVPYPPPHGLETTAEAFLSMMTGGNIGKQ</sequence>
<evidence type="ECO:0000256" key="2">
    <source>
        <dbReference type="ARBA" id="ARBA00011981"/>
    </source>
</evidence>
<evidence type="ECO:0000256" key="6">
    <source>
        <dbReference type="ARBA" id="ARBA00048290"/>
    </source>
</evidence>
<dbReference type="GO" id="GO:0006693">
    <property type="term" value="P:prostaglandin metabolic process"/>
    <property type="evidence" value="ECO:0007669"/>
    <property type="project" value="TreeGrafter"/>
</dbReference>
<dbReference type="FunFam" id="3.40.50.720:FF:000121">
    <property type="entry name" value="Prostaglandin reductase 2"/>
    <property type="match status" value="1"/>
</dbReference>
<dbReference type="Pfam" id="PF00107">
    <property type="entry name" value="ADH_zinc_N"/>
    <property type="match status" value="1"/>
</dbReference>
<dbReference type="Gene3D" id="3.90.180.10">
    <property type="entry name" value="Medium-chain alcohol dehydrogenases, catalytic domain"/>
    <property type="match status" value="1"/>
</dbReference>
<dbReference type="SUPFAM" id="SSF51735">
    <property type="entry name" value="NAD(P)-binding Rossmann-fold domains"/>
    <property type="match status" value="1"/>
</dbReference>
<dbReference type="EC" id="1.3.1.48" evidence="2"/>
<evidence type="ECO:0000256" key="1">
    <source>
        <dbReference type="ARBA" id="ARBA00010460"/>
    </source>
</evidence>
<name>G5E2C5_9PIPI</name>
<evidence type="ECO:0000256" key="4">
    <source>
        <dbReference type="ARBA" id="ARBA00033119"/>
    </source>
</evidence>
<reference evidence="10" key="1">
    <citation type="submission" date="2011-09" db="EMBL/GenBank/DDBJ databases">
        <title>The odds of duplicate gene persistence after polyploidization.</title>
        <authorList>
            <person name="Chain F.J.J."/>
            <person name="Evans B.J."/>
            <person name="Dushoff J."/>
        </authorList>
    </citation>
    <scope>NUCLEOTIDE SEQUENCE</scope>
    <source>
        <tissue evidence="10">Liver</tissue>
    </source>
</reference>
<dbReference type="GO" id="GO:0047522">
    <property type="term" value="F:15-oxoprostaglandin 13-reductase [NAD(P)+] activity"/>
    <property type="evidence" value="ECO:0007669"/>
    <property type="project" value="UniProtKB-EC"/>
</dbReference>
<dbReference type="PANTHER" id="PTHR43205:SF5">
    <property type="entry name" value="PROSTAGLANDIN REDUCTASE 2"/>
    <property type="match status" value="1"/>
</dbReference>
<proteinExistence type="evidence at transcript level"/>
<evidence type="ECO:0000256" key="3">
    <source>
        <dbReference type="ARBA" id="ARBA00023002"/>
    </source>
</evidence>
<keyword evidence="3" id="KW-0560">Oxidoreductase</keyword>
<feature type="domain" description="Oxidoreductase N-terminal" evidence="9">
    <location>
        <begin position="12"/>
        <end position="72"/>
    </location>
</feature>
<comment type="catalytic activity">
    <reaction evidence="6">
        <text>13,14-dihydro-15-oxo-PGF2alpha + NADP(+) = 15-oxoprostaglandin F2alpha + NADPH + H(+)</text>
        <dbReference type="Rhea" id="RHEA:50588"/>
        <dbReference type="ChEBI" id="CHEBI:15378"/>
        <dbReference type="ChEBI" id="CHEBI:57783"/>
        <dbReference type="ChEBI" id="CHEBI:58349"/>
        <dbReference type="ChEBI" id="CHEBI:133374"/>
        <dbReference type="ChEBI" id="CHEBI:133409"/>
    </reaction>
    <physiologicalReaction direction="right-to-left" evidence="6">
        <dbReference type="Rhea" id="RHEA:50590"/>
    </physiologicalReaction>
</comment>
<dbReference type="EMBL" id="JP287539">
    <property type="protein sequence ID" value="AEQ17104.1"/>
    <property type="molecule type" value="mRNA"/>
</dbReference>
<dbReference type="AlphaFoldDB" id="G5E2C5"/>
<accession>G5E2C5</accession>
<dbReference type="PANTHER" id="PTHR43205">
    <property type="entry name" value="PROSTAGLANDIN REDUCTASE"/>
    <property type="match status" value="1"/>
</dbReference>
<evidence type="ECO:0000313" key="10">
    <source>
        <dbReference type="EMBL" id="AEQ17104.1"/>
    </source>
</evidence>
<protein>
    <recommendedName>
        <fullName evidence="4">15-oxoprostaglandin 13-reductase</fullName>
        <ecNumber evidence="2">1.3.1.48</ecNumber>
    </recommendedName>
    <alternativeName>
        <fullName evidence="4">15-oxoprostaglandin 13-reductase</fullName>
    </alternativeName>
</protein>
<dbReference type="InterPro" id="IPR041694">
    <property type="entry name" value="ADH_N_2"/>
</dbReference>
<dbReference type="Pfam" id="PF16884">
    <property type="entry name" value="ADH_N_2"/>
    <property type="match status" value="1"/>
</dbReference>
<dbReference type="InterPro" id="IPR036291">
    <property type="entry name" value="NAD(P)-bd_dom_sf"/>
</dbReference>
<feature type="non-terminal residue" evidence="10">
    <location>
        <position position="198"/>
    </location>
</feature>
<evidence type="ECO:0000256" key="7">
    <source>
        <dbReference type="ARBA" id="ARBA00049070"/>
    </source>
</evidence>
<comment type="catalytic activity">
    <reaction evidence="5">
        <text>13,14-dihydro-15-oxo-prostaglandin F1alpha + NADP(+) = 15-oxoprostaglandin F1alpha + NADPH + H(+)</text>
        <dbReference type="Rhea" id="RHEA:50592"/>
        <dbReference type="ChEBI" id="CHEBI:15378"/>
        <dbReference type="ChEBI" id="CHEBI:57783"/>
        <dbReference type="ChEBI" id="CHEBI:58349"/>
        <dbReference type="ChEBI" id="CHEBI:79072"/>
        <dbReference type="ChEBI" id="CHEBI:133411"/>
    </reaction>
    <physiologicalReaction direction="right-to-left" evidence="5">
        <dbReference type="Rhea" id="RHEA:50594"/>
    </physiologicalReaction>
</comment>
<evidence type="ECO:0000259" key="8">
    <source>
        <dbReference type="Pfam" id="PF00107"/>
    </source>
</evidence>
<organism evidence="10">
    <name type="scientific">Pipa carvalhoi</name>
    <name type="common">Carvalho's Surinam toad</name>
    <dbReference type="NCBI Taxonomy" id="191480"/>
    <lineage>
        <taxon>Eukaryota</taxon>
        <taxon>Metazoa</taxon>
        <taxon>Chordata</taxon>
        <taxon>Craniata</taxon>
        <taxon>Vertebrata</taxon>
        <taxon>Euteleostomi</taxon>
        <taxon>Amphibia</taxon>
        <taxon>Batrachia</taxon>
        <taxon>Anura</taxon>
        <taxon>Pipoidea</taxon>
        <taxon>Pipidae</taxon>
        <taxon>Pipinae</taxon>
        <taxon>Pipa</taxon>
    </lineage>
</organism>
<dbReference type="Gene3D" id="3.40.50.720">
    <property type="entry name" value="NAD(P)-binding Rossmann-like Domain"/>
    <property type="match status" value="1"/>
</dbReference>
<feature type="non-terminal residue" evidence="10">
    <location>
        <position position="1"/>
    </location>
</feature>